<feature type="compositionally biased region" description="Basic and acidic residues" evidence="1">
    <location>
        <begin position="44"/>
        <end position="60"/>
    </location>
</feature>
<accession>A0A516H127</accession>
<feature type="region of interest" description="Disordered" evidence="1">
    <location>
        <begin position="34"/>
        <end position="60"/>
    </location>
</feature>
<dbReference type="AlphaFoldDB" id="A0A516H127"/>
<keyword evidence="3" id="KW-1185">Reference proteome</keyword>
<protein>
    <submittedName>
        <fullName evidence="2">Uncharacterized protein</fullName>
    </submittedName>
</protein>
<evidence type="ECO:0000256" key="1">
    <source>
        <dbReference type="SAM" id="MobiDB-lite"/>
    </source>
</evidence>
<organism evidence="2 3">
    <name type="scientific">Ferrovibrio terrae</name>
    <dbReference type="NCBI Taxonomy" id="2594003"/>
    <lineage>
        <taxon>Bacteria</taxon>
        <taxon>Pseudomonadati</taxon>
        <taxon>Pseudomonadota</taxon>
        <taxon>Alphaproteobacteria</taxon>
        <taxon>Rhodospirillales</taxon>
        <taxon>Rhodospirillaceae</taxon>
        <taxon>Ferrovibrio</taxon>
    </lineage>
</organism>
<sequence>MSEKPKIGSEWLKAQLDQVSKELDSWPQWMKDQARSIEVGSSGKLRDSSPHTDQPVRKKA</sequence>
<reference evidence="2 3" key="1">
    <citation type="submission" date="2019-07" db="EMBL/GenBank/DDBJ databases">
        <title>Genome sequencing for Ferrovibrio sp. K5.</title>
        <authorList>
            <person name="Park S.-J."/>
        </authorList>
    </citation>
    <scope>NUCLEOTIDE SEQUENCE [LARGE SCALE GENOMIC DNA]</scope>
    <source>
        <strain evidence="2 3">K5</strain>
    </source>
</reference>
<evidence type="ECO:0000313" key="3">
    <source>
        <dbReference type="Proteomes" id="UP000317496"/>
    </source>
</evidence>
<proteinExistence type="predicted"/>
<name>A0A516H127_9PROT</name>
<gene>
    <name evidence="2" type="ORF">FNB15_09425</name>
</gene>
<dbReference type="KEGG" id="fer:FNB15_09425"/>
<dbReference type="RefSeq" id="WP_144068453.1">
    <property type="nucleotide sequence ID" value="NZ_CP041636.1"/>
</dbReference>
<dbReference type="Proteomes" id="UP000317496">
    <property type="component" value="Chromosome"/>
</dbReference>
<dbReference type="EMBL" id="CP041636">
    <property type="protein sequence ID" value="QDO97472.1"/>
    <property type="molecule type" value="Genomic_DNA"/>
</dbReference>
<evidence type="ECO:0000313" key="2">
    <source>
        <dbReference type="EMBL" id="QDO97472.1"/>
    </source>
</evidence>